<comment type="caution">
    <text evidence="2">The sequence shown here is derived from an EMBL/GenBank/DDBJ whole genome shotgun (WGS) entry which is preliminary data.</text>
</comment>
<feature type="compositionally biased region" description="Basic residues" evidence="1">
    <location>
        <begin position="154"/>
        <end position="163"/>
    </location>
</feature>
<dbReference type="AlphaFoldDB" id="A0AAV7F0P7"/>
<protein>
    <submittedName>
        <fullName evidence="2">Uncharacterized protein</fullName>
    </submittedName>
</protein>
<feature type="region of interest" description="Disordered" evidence="1">
    <location>
        <begin position="142"/>
        <end position="196"/>
    </location>
</feature>
<dbReference type="EMBL" id="JAINDJ010000003">
    <property type="protein sequence ID" value="KAG9453421.1"/>
    <property type="molecule type" value="Genomic_DNA"/>
</dbReference>
<feature type="compositionally biased region" description="Basic residues" evidence="1">
    <location>
        <begin position="47"/>
        <end position="61"/>
    </location>
</feature>
<keyword evidence="3" id="KW-1185">Reference proteome</keyword>
<reference evidence="2 3" key="1">
    <citation type="submission" date="2021-07" db="EMBL/GenBank/DDBJ databases">
        <title>The Aristolochia fimbriata genome: insights into angiosperm evolution, floral development and chemical biosynthesis.</title>
        <authorList>
            <person name="Jiao Y."/>
        </authorList>
    </citation>
    <scope>NUCLEOTIDE SEQUENCE [LARGE SCALE GENOMIC DNA]</scope>
    <source>
        <strain evidence="2">IBCAS-2021</strain>
        <tissue evidence="2">Leaf</tissue>
    </source>
</reference>
<proteinExistence type="predicted"/>
<dbReference type="Proteomes" id="UP000825729">
    <property type="component" value="Unassembled WGS sequence"/>
</dbReference>
<name>A0AAV7F0P7_ARIFI</name>
<feature type="compositionally biased region" description="Gly residues" evidence="1">
    <location>
        <begin position="92"/>
        <end position="101"/>
    </location>
</feature>
<gene>
    <name evidence="2" type="ORF">H6P81_006325</name>
</gene>
<evidence type="ECO:0000313" key="3">
    <source>
        <dbReference type="Proteomes" id="UP000825729"/>
    </source>
</evidence>
<sequence length="280" mass="30457">MGFLPGGQPRPGTGPSPEDPARMARLLPLPLGPEEGLRQLSQDVRRVRQPPRRRQGRHPRLGRLLLPSLPSALPQGPPKVACLSLRLQGGGGGVQQGGGETWGEADEASVGEPGFGGVPAEGLRRGRRRRLFASEFLPKVSTAGSHTRTLPALRSRRTHHSASRRTSPGPSGPPTVRFRQLDHRPPRSQRLYREHRRPNTGVEQCNVQERGAPSGGELVRGEALTGLILQPKERHSTGAGAATRDARPTCLVPAHDLRQLPSLHQNERATRQGCHRILED</sequence>
<feature type="compositionally biased region" description="Low complexity" evidence="1">
    <location>
        <begin position="62"/>
        <end position="74"/>
    </location>
</feature>
<organism evidence="2 3">
    <name type="scientific">Aristolochia fimbriata</name>
    <name type="common">White veined hardy Dutchman's pipe vine</name>
    <dbReference type="NCBI Taxonomy" id="158543"/>
    <lineage>
        <taxon>Eukaryota</taxon>
        <taxon>Viridiplantae</taxon>
        <taxon>Streptophyta</taxon>
        <taxon>Embryophyta</taxon>
        <taxon>Tracheophyta</taxon>
        <taxon>Spermatophyta</taxon>
        <taxon>Magnoliopsida</taxon>
        <taxon>Magnoliidae</taxon>
        <taxon>Piperales</taxon>
        <taxon>Aristolochiaceae</taxon>
        <taxon>Aristolochia</taxon>
    </lineage>
</organism>
<feature type="region of interest" description="Disordered" evidence="1">
    <location>
        <begin position="92"/>
        <end position="121"/>
    </location>
</feature>
<evidence type="ECO:0000256" key="1">
    <source>
        <dbReference type="SAM" id="MobiDB-lite"/>
    </source>
</evidence>
<feature type="region of interest" description="Disordered" evidence="1">
    <location>
        <begin position="1"/>
        <end position="75"/>
    </location>
</feature>
<evidence type="ECO:0000313" key="2">
    <source>
        <dbReference type="EMBL" id="KAG9453421.1"/>
    </source>
</evidence>
<accession>A0AAV7F0P7</accession>